<dbReference type="SUPFAM" id="SSF143990">
    <property type="entry name" value="YbiA-like"/>
    <property type="match status" value="1"/>
</dbReference>
<dbReference type="Gene3D" id="1.10.357.40">
    <property type="entry name" value="YbiA-like"/>
    <property type="match status" value="1"/>
</dbReference>
<feature type="region of interest" description="Disordered" evidence="1">
    <location>
        <begin position="250"/>
        <end position="269"/>
    </location>
</feature>
<sequence length="480" mass="51505">MAASPHDLLPSDATLLADLVHRLHGVSAIQWMAGENTLTFTSWPLSTTTLRGRPHLVPGRPAPVRTVPLPSWPAADQELRWPGVSRERLRAALVEATYVEQVAAARPGDFTNIDVVAAGETCPVIVEVKRRTRRPIREGDPLRLTLSQTATLHHLAQVGCEVHIALRIVPPSQASPAQWLTAGRWHAASPVIKPGWTEALVELYGEVGDPSVDALRKARSLGPVGDGTPLFPAAPPVPVILPPQPPLKAINTPARSEPRVPQTPRVKPPRRLTAFTGTYAFLDAWHPVPVRLGGRTYTSAATAFLAAQTLDSVARERLTQVDTPSLALQVARRSDLRADWAELRPTVAREILRFAFRAERAHALVTTLPLVLADGEVLDGRLYGLQGRPGLETLTGVRADLARQQATLGGRTCWACARSQPSRWSAFVRCVHPAGVMGTLACVGAAAVQGPTGDAGAPTVPVTTLAGLDFLPSEEAAFRP</sequence>
<dbReference type="RefSeq" id="WP_380101687.1">
    <property type="nucleotide sequence ID" value="NZ_JBHRZG010000009.1"/>
</dbReference>
<evidence type="ECO:0000256" key="1">
    <source>
        <dbReference type="SAM" id="MobiDB-lite"/>
    </source>
</evidence>
<proteinExistence type="predicted"/>
<name>A0ABV7Z857_9DEIO</name>
<dbReference type="Proteomes" id="UP001595803">
    <property type="component" value="Unassembled WGS sequence"/>
</dbReference>
<keyword evidence="3" id="KW-1185">Reference proteome</keyword>
<evidence type="ECO:0000313" key="3">
    <source>
        <dbReference type="Proteomes" id="UP001595803"/>
    </source>
</evidence>
<organism evidence="2 3">
    <name type="scientific">Deinococcus rufus</name>
    <dbReference type="NCBI Taxonomy" id="2136097"/>
    <lineage>
        <taxon>Bacteria</taxon>
        <taxon>Thermotogati</taxon>
        <taxon>Deinococcota</taxon>
        <taxon>Deinococci</taxon>
        <taxon>Deinococcales</taxon>
        <taxon>Deinococcaceae</taxon>
        <taxon>Deinococcus</taxon>
    </lineage>
</organism>
<dbReference type="EMBL" id="JBHRZG010000009">
    <property type="protein sequence ID" value="MFC3832875.1"/>
    <property type="molecule type" value="Genomic_DNA"/>
</dbReference>
<accession>A0ABV7Z857</accession>
<gene>
    <name evidence="2" type="ORF">ACFOSB_08400</name>
</gene>
<evidence type="ECO:0000313" key="2">
    <source>
        <dbReference type="EMBL" id="MFC3832875.1"/>
    </source>
</evidence>
<dbReference type="InterPro" id="IPR037238">
    <property type="entry name" value="YbiA-like_sf"/>
</dbReference>
<reference evidence="3" key="1">
    <citation type="journal article" date="2019" name="Int. J. Syst. Evol. Microbiol.">
        <title>The Global Catalogue of Microorganisms (GCM) 10K type strain sequencing project: providing services to taxonomists for standard genome sequencing and annotation.</title>
        <authorList>
            <consortium name="The Broad Institute Genomics Platform"/>
            <consortium name="The Broad Institute Genome Sequencing Center for Infectious Disease"/>
            <person name="Wu L."/>
            <person name="Ma J."/>
        </authorList>
    </citation>
    <scope>NUCLEOTIDE SEQUENCE [LARGE SCALE GENOMIC DNA]</scope>
    <source>
        <strain evidence="3">CCTCC AB 2017081</strain>
    </source>
</reference>
<evidence type="ECO:0008006" key="4">
    <source>
        <dbReference type="Google" id="ProtNLM"/>
    </source>
</evidence>
<protein>
    <recommendedName>
        <fullName evidence="4">DUF3883 domain-containing protein</fullName>
    </recommendedName>
</protein>
<comment type="caution">
    <text evidence="2">The sequence shown here is derived from an EMBL/GenBank/DDBJ whole genome shotgun (WGS) entry which is preliminary data.</text>
</comment>